<protein>
    <submittedName>
        <fullName evidence="1">Uncharacterized protein</fullName>
    </submittedName>
</protein>
<organism evidence="1 2">
    <name type="scientific">Faecalibacterium langellae</name>
    <dbReference type="NCBI Taxonomy" id="3435293"/>
    <lineage>
        <taxon>Bacteria</taxon>
        <taxon>Bacillati</taxon>
        <taxon>Bacillota</taxon>
        <taxon>Clostridia</taxon>
        <taxon>Eubacteriales</taxon>
        <taxon>Oscillospiraceae</taxon>
        <taxon>Faecalibacterium</taxon>
    </lineage>
</organism>
<comment type="caution">
    <text evidence="1">The sequence shown here is derived from an EMBL/GenBank/DDBJ whole genome shotgun (WGS) entry which is preliminary data.</text>
</comment>
<accession>A0A2A6Z7L3</accession>
<evidence type="ECO:0000313" key="2">
    <source>
        <dbReference type="Proteomes" id="UP000220752"/>
    </source>
</evidence>
<dbReference type="Proteomes" id="UP000220752">
    <property type="component" value="Unassembled WGS sequence"/>
</dbReference>
<dbReference type="EMBL" id="NMTQ01000037">
    <property type="protein sequence ID" value="PDX57351.1"/>
    <property type="molecule type" value="Genomic_DNA"/>
</dbReference>
<keyword evidence="2" id="KW-1185">Reference proteome</keyword>
<sequence length="79" mass="8747">MDRIKFFNQQLNGQIVMSELEAEHLADSIRLLSAGEDPTTWAEEVAVHAATLAQVTASLTALRKVAHDSEILMEREAKV</sequence>
<name>A0A2A6Z7L3_9FIRM</name>
<dbReference type="AlphaFoldDB" id="A0A2A6Z7L3"/>
<gene>
    <name evidence="1" type="ORF">CGS46_12565</name>
</gene>
<proteinExistence type="predicted"/>
<evidence type="ECO:0000313" key="1">
    <source>
        <dbReference type="EMBL" id="PDX57351.1"/>
    </source>
</evidence>
<reference evidence="1 2" key="1">
    <citation type="journal article" date="2017" name="Front. Microbiol.">
        <title>New Insights into the Diversity of the Genus Faecalibacterium.</title>
        <authorList>
            <person name="Benevides L."/>
            <person name="Burman S."/>
            <person name="Martin R."/>
            <person name="Robert V."/>
            <person name="Thomas M."/>
            <person name="Miquel S."/>
            <person name="Chain F."/>
            <person name="Sokol H."/>
            <person name="Bermudez-Humaran L.G."/>
            <person name="Morrison M."/>
            <person name="Langella P."/>
            <person name="Azevedo V.A."/>
            <person name="Chatel J.M."/>
            <person name="Soares S."/>
        </authorList>
    </citation>
    <scope>NUCLEOTIDE SEQUENCE [LARGE SCALE GENOMIC DNA]</scope>
    <source>
        <strain evidence="2">CNCM I-4540</strain>
    </source>
</reference>